<proteinExistence type="predicted"/>
<evidence type="ECO:0000313" key="1">
    <source>
        <dbReference type="EMBL" id="CVK33869.1"/>
    </source>
</evidence>
<dbReference type="InterPro" id="IPR001539">
    <property type="entry name" value="Peptidase_U32"/>
</dbReference>
<dbReference type="AlphaFoldDB" id="A0A0X3BPI6"/>
<sequence>MLVQGNIEAMVTEDRLAAVSGDRFLGLQDQRNRVFPLRCDSESRVYLANAVETCLIDHLPRIIGMGIDAVAIDARGRGPRYAGEMVRLYLAGIEAVVRGDPGMLDVLKDEVKQRALGGITGGHFVRGLAG</sequence>
<reference evidence="1 2" key="1">
    <citation type="submission" date="2016-01" db="EMBL/GenBank/DDBJ databases">
        <authorList>
            <person name="Manzoor S."/>
        </authorList>
    </citation>
    <scope>NUCLEOTIDE SEQUENCE [LARGE SCALE GENOMIC DNA]</scope>
    <source>
        <strain evidence="1">Methanoculleus sp MAB1</strain>
    </source>
</reference>
<protein>
    <recommendedName>
        <fullName evidence="3">Peptidase U32</fullName>
    </recommendedName>
</protein>
<dbReference type="Proteomes" id="UP000069850">
    <property type="component" value="Chromosome 1"/>
</dbReference>
<evidence type="ECO:0000313" key="2">
    <source>
        <dbReference type="Proteomes" id="UP000069850"/>
    </source>
</evidence>
<dbReference type="KEGG" id="mema:MMAB1_2656"/>
<name>A0A0X3BPI6_9EURY</name>
<gene>
    <name evidence="1" type="ORF">MMAB1_2656</name>
</gene>
<organism evidence="1 2">
    <name type="scientific">Methanoculleus bourgensis</name>
    <dbReference type="NCBI Taxonomy" id="83986"/>
    <lineage>
        <taxon>Archaea</taxon>
        <taxon>Methanobacteriati</taxon>
        <taxon>Methanobacteriota</taxon>
        <taxon>Stenosarchaea group</taxon>
        <taxon>Methanomicrobia</taxon>
        <taxon>Methanomicrobiales</taxon>
        <taxon>Methanomicrobiaceae</taxon>
        <taxon>Methanoculleus</taxon>
    </lineage>
</organism>
<dbReference type="EMBL" id="LT158599">
    <property type="protein sequence ID" value="CVK33869.1"/>
    <property type="molecule type" value="Genomic_DNA"/>
</dbReference>
<evidence type="ECO:0008006" key="3">
    <source>
        <dbReference type="Google" id="ProtNLM"/>
    </source>
</evidence>
<accession>A0A0X3BPI6</accession>
<dbReference type="Pfam" id="PF01136">
    <property type="entry name" value="Peptidase_U32"/>
    <property type="match status" value="1"/>
</dbReference>